<dbReference type="GO" id="GO:0016757">
    <property type="term" value="F:glycosyltransferase activity"/>
    <property type="evidence" value="ECO:0007669"/>
    <property type="project" value="InterPro"/>
</dbReference>
<reference evidence="2 3" key="1">
    <citation type="submission" date="2019-03" db="EMBL/GenBank/DDBJ databases">
        <title>Genomic Encyclopedia of Type Strains, Phase IV (KMG-IV): sequencing the most valuable type-strain genomes for metagenomic binning, comparative biology and taxonomic classification.</title>
        <authorList>
            <person name="Goeker M."/>
        </authorList>
    </citation>
    <scope>NUCLEOTIDE SEQUENCE [LARGE SCALE GENOMIC DNA]</scope>
    <source>
        <strain evidence="2 3">DSM 100059</strain>
    </source>
</reference>
<keyword evidence="3" id="KW-1185">Reference proteome</keyword>
<comment type="caution">
    <text evidence="2">The sequence shown here is derived from an EMBL/GenBank/DDBJ whole genome shotgun (WGS) entry which is preliminary data.</text>
</comment>
<dbReference type="EMBL" id="SODV01000001">
    <property type="protein sequence ID" value="TDX01765.1"/>
    <property type="molecule type" value="Genomic_DNA"/>
</dbReference>
<organism evidence="2 3">
    <name type="scientific">Dinghuibacter silviterrae</name>
    <dbReference type="NCBI Taxonomy" id="1539049"/>
    <lineage>
        <taxon>Bacteria</taxon>
        <taxon>Pseudomonadati</taxon>
        <taxon>Bacteroidota</taxon>
        <taxon>Chitinophagia</taxon>
        <taxon>Chitinophagales</taxon>
        <taxon>Chitinophagaceae</taxon>
        <taxon>Dinghuibacter</taxon>
    </lineage>
</organism>
<dbReference type="InterPro" id="IPR001296">
    <property type="entry name" value="Glyco_trans_1"/>
</dbReference>
<evidence type="ECO:0000313" key="2">
    <source>
        <dbReference type="EMBL" id="TDX01765.1"/>
    </source>
</evidence>
<dbReference type="PANTHER" id="PTHR12526">
    <property type="entry name" value="GLYCOSYLTRANSFERASE"/>
    <property type="match status" value="1"/>
</dbReference>
<feature type="domain" description="Glycosyl transferase family 1" evidence="1">
    <location>
        <begin position="203"/>
        <end position="361"/>
    </location>
</feature>
<sequence length="387" mass="43175">MASLLILSQQPPPLHGASLMNQRTVESPALREAYDVTLINITTARELSDTRKFETGKLRVFAGQVWKLLGAVVRRRYDIFYITLSTDGPAFYKDVLLWMIAAPFVRRRVLHFHTKGITQGSAPKLALVRFVLKRSSVIALSAFHGREVAPYARALYVLNNGIPVEAPAPPVGDPVPRADAAAPPMGALAPRADARPAGAAAPLTLLFFSNLLVEKGIFQFLDVCTRLRAQQVPFRAVIAGKALNISYDRLRSEIAQRELETVVMVKEAVYGEEKVNVLNEADILLFPTYYKGECFPLVILEAFQYGLVPVCSDEASIPEMIEQGRDGYYYPYQDTGAFAECIKALAFDRDRLRTLQANGRAKFMEKYTFGKYEENLIQILEAVRTHS</sequence>
<dbReference type="RefSeq" id="WP_133994404.1">
    <property type="nucleotide sequence ID" value="NZ_SODV01000001.1"/>
</dbReference>
<proteinExistence type="predicted"/>
<dbReference type="PANTHER" id="PTHR12526:SF630">
    <property type="entry name" value="GLYCOSYLTRANSFERASE"/>
    <property type="match status" value="1"/>
</dbReference>
<dbReference type="CDD" id="cd03801">
    <property type="entry name" value="GT4_PimA-like"/>
    <property type="match status" value="1"/>
</dbReference>
<protein>
    <submittedName>
        <fullName evidence="2">Glycosyltransferase involved in cell wall biosynthesis</fullName>
    </submittedName>
</protein>
<dbReference type="SUPFAM" id="SSF53756">
    <property type="entry name" value="UDP-Glycosyltransferase/glycogen phosphorylase"/>
    <property type="match status" value="1"/>
</dbReference>
<accession>A0A4R8DW95</accession>
<name>A0A4R8DW95_9BACT</name>
<evidence type="ECO:0000259" key="1">
    <source>
        <dbReference type="Pfam" id="PF00534"/>
    </source>
</evidence>
<dbReference type="Proteomes" id="UP000294498">
    <property type="component" value="Unassembled WGS sequence"/>
</dbReference>
<dbReference type="Pfam" id="PF00534">
    <property type="entry name" value="Glycos_transf_1"/>
    <property type="match status" value="1"/>
</dbReference>
<dbReference type="OrthoDB" id="7560678at2"/>
<dbReference type="AlphaFoldDB" id="A0A4R8DW95"/>
<keyword evidence="2" id="KW-0808">Transferase</keyword>
<gene>
    <name evidence="2" type="ORF">EDB95_2808</name>
</gene>
<dbReference type="Gene3D" id="3.40.50.2000">
    <property type="entry name" value="Glycogen Phosphorylase B"/>
    <property type="match status" value="2"/>
</dbReference>
<evidence type="ECO:0000313" key="3">
    <source>
        <dbReference type="Proteomes" id="UP000294498"/>
    </source>
</evidence>